<name>A0A380DRH3_STAAU</name>
<proteinExistence type="predicted"/>
<evidence type="ECO:0000313" key="2">
    <source>
        <dbReference type="Proteomes" id="UP000255091"/>
    </source>
</evidence>
<organism evidence="1 2">
    <name type="scientific">Staphylococcus aureus</name>
    <dbReference type="NCBI Taxonomy" id="1280"/>
    <lineage>
        <taxon>Bacteria</taxon>
        <taxon>Bacillati</taxon>
        <taxon>Bacillota</taxon>
        <taxon>Bacilli</taxon>
        <taxon>Bacillales</taxon>
        <taxon>Staphylococcaceae</taxon>
        <taxon>Staphylococcus</taxon>
    </lineage>
</organism>
<reference evidence="1 2" key="1">
    <citation type="submission" date="2018-06" db="EMBL/GenBank/DDBJ databases">
        <authorList>
            <consortium name="Pathogen Informatics"/>
            <person name="Doyle S."/>
        </authorList>
    </citation>
    <scope>NUCLEOTIDE SEQUENCE [LARGE SCALE GENOMIC DNA]</scope>
    <source>
        <strain evidence="1 2">NCTC6133</strain>
    </source>
</reference>
<evidence type="ECO:0000313" key="1">
    <source>
        <dbReference type="EMBL" id="SUK41070.1"/>
    </source>
</evidence>
<protein>
    <submittedName>
        <fullName evidence="1">Uncharacterized protein</fullName>
    </submittedName>
</protein>
<sequence>MNKHINKKATKLLEDYKKVQQRKSKETDRGCFEKCHHAYRLIFLNYFWYCGMFYKRKLFLPVKE</sequence>
<accession>A0A380DRH3</accession>
<dbReference type="Proteomes" id="UP000255091">
    <property type="component" value="Unassembled WGS sequence"/>
</dbReference>
<dbReference type="AlphaFoldDB" id="A0A380DRH3"/>
<gene>
    <name evidence="1" type="ORF">NCTC6133_01394</name>
</gene>
<dbReference type="EMBL" id="UHAP01000001">
    <property type="protein sequence ID" value="SUK41070.1"/>
    <property type="molecule type" value="Genomic_DNA"/>
</dbReference>